<name>A0ACC5YZH2_9TELE</name>
<evidence type="ECO:0000313" key="1">
    <source>
        <dbReference type="EMBL" id="MCJ8740987.1"/>
    </source>
</evidence>
<organism evidence="1 2">
    <name type="scientific">Pangasius djambal</name>
    <dbReference type="NCBI Taxonomy" id="1691987"/>
    <lineage>
        <taxon>Eukaryota</taxon>
        <taxon>Metazoa</taxon>
        <taxon>Chordata</taxon>
        <taxon>Craniata</taxon>
        <taxon>Vertebrata</taxon>
        <taxon>Euteleostomi</taxon>
        <taxon>Actinopterygii</taxon>
        <taxon>Neopterygii</taxon>
        <taxon>Teleostei</taxon>
        <taxon>Ostariophysi</taxon>
        <taxon>Siluriformes</taxon>
        <taxon>Pangasiidae</taxon>
        <taxon>Pangasius</taxon>
    </lineage>
</organism>
<proteinExistence type="predicted"/>
<keyword evidence="2" id="KW-1185">Reference proteome</keyword>
<evidence type="ECO:0000313" key="2">
    <source>
        <dbReference type="Proteomes" id="UP000830395"/>
    </source>
</evidence>
<accession>A0ACC5YZH2</accession>
<sequence length="119" mass="13376">MAADNLPSEFDVIILGTGLTESVIAAACSRVGQRVLHLDRRNYYAGNWASFTFNGLLSWIEEYKAQQETPSNKSEQGWNDQIEDDEEVVFLSSVDSSISNLEVFSFARYCFSLSIFVMS</sequence>
<dbReference type="EMBL" id="CM040989">
    <property type="protein sequence ID" value="MCJ8740987.1"/>
    <property type="molecule type" value="Genomic_DNA"/>
</dbReference>
<gene>
    <name evidence="1" type="ORF">PDJAM_G00065420</name>
</gene>
<comment type="caution">
    <text evidence="1">The sequence shown here is derived from an EMBL/GenBank/DDBJ whole genome shotgun (WGS) entry which is preliminary data.</text>
</comment>
<dbReference type="Proteomes" id="UP000830395">
    <property type="component" value="Chromosome 15"/>
</dbReference>
<reference evidence="1" key="1">
    <citation type="submission" date="2020-02" db="EMBL/GenBank/DDBJ databases">
        <title>Genome sequencing of the panga catfish, Pangasius djambal.</title>
        <authorList>
            <person name="Wen M."/>
            <person name="Zahm M."/>
            <person name="Roques C."/>
            <person name="Cabau C."/>
            <person name="Klopp C."/>
            <person name="Donnadieu C."/>
            <person name="Jouanno E."/>
            <person name="Avarre J.-C."/>
            <person name="Campet M."/>
            <person name="Ha T."/>
            <person name="Dugue R."/>
            <person name="Lampietro C."/>
            <person name="Louis A."/>
            <person name="Herpin A."/>
            <person name="Echchiki A."/>
            <person name="Berthelot C."/>
            <person name="Parey E."/>
            <person name="Roest-Crollius H."/>
            <person name="Braasch I."/>
            <person name="Postlethwait J.H."/>
            <person name="Bobe J."/>
            <person name="Montfort J."/>
            <person name="Bouchez O."/>
            <person name="Begum T."/>
            <person name="Schartl M."/>
            <person name="Gustiano R."/>
            <person name="Guiguen Y."/>
        </authorList>
    </citation>
    <scope>NUCLEOTIDE SEQUENCE</scope>
    <source>
        <strain evidence="1">Pdj_M5554</strain>
    </source>
</reference>
<protein>
    <submittedName>
        <fullName evidence="1">Uncharacterized protein</fullName>
    </submittedName>
</protein>